<name>A0A2A4Z226_9PROT</name>
<evidence type="ECO:0000313" key="3">
    <source>
        <dbReference type="EMBL" id="PCJ01015.1"/>
    </source>
</evidence>
<dbReference type="AlphaFoldDB" id="A0A2A4Z226"/>
<protein>
    <recommendedName>
        <fullName evidence="2">Inner membrane protein YgaP-like transmembrane domain-containing protein</fullName>
    </recommendedName>
</protein>
<feature type="domain" description="Inner membrane protein YgaP-like transmembrane" evidence="2">
    <location>
        <begin position="1"/>
        <end position="66"/>
    </location>
</feature>
<comment type="caution">
    <text evidence="3">The sequence shown here is derived from an EMBL/GenBank/DDBJ whole genome shotgun (WGS) entry which is preliminary data.</text>
</comment>
<proteinExistence type="predicted"/>
<dbReference type="InterPro" id="IPR021309">
    <property type="entry name" value="YgaP-like_TM"/>
</dbReference>
<feature type="transmembrane region" description="Helical" evidence="1">
    <location>
        <begin position="33"/>
        <end position="59"/>
    </location>
</feature>
<accession>A0A2A4Z226</accession>
<evidence type="ECO:0000259" key="2">
    <source>
        <dbReference type="Pfam" id="PF11127"/>
    </source>
</evidence>
<gene>
    <name evidence="3" type="ORF">COB13_08620</name>
</gene>
<reference key="1">
    <citation type="submission" date="2017-08" db="EMBL/GenBank/DDBJ databases">
        <title>A dynamic microbial community with high functional redundancy inhabits the cold, oxic subseafloor aquifer.</title>
        <authorList>
            <person name="Tully B.J."/>
            <person name="Wheat C.G."/>
            <person name="Glazer B.T."/>
            <person name="Huber J.A."/>
        </authorList>
    </citation>
    <scope>NUCLEOTIDE SEQUENCE [LARGE SCALE GENOMIC DNA]</scope>
</reference>
<sequence>MKNLGSPDKMIRFVIAIVAAIAAYMYMATLGIWFWVLIAVAVIMAGTALLNFCPLYAIFGIKTCKTE</sequence>
<reference evidence="3" key="2">
    <citation type="journal article" date="2018" name="ISME J.">
        <title>A dynamic microbial community with high functional redundancy inhabits the cold, oxic subseafloor aquifer.</title>
        <authorList>
            <person name="Tully B.J."/>
            <person name="Wheat C.G."/>
            <person name="Glazer B.T."/>
            <person name="Huber J.A."/>
        </authorList>
    </citation>
    <scope>NUCLEOTIDE SEQUENCE</scope>
    <source>
        <strain evidence="3">NORP83</strain>
    </source>
</reference>
<dbReference type="EMBL" id="NVUS01000009">
    <property type="protein sequence ID" value="PCJ01015.1"/>
    <property type="molecule type" value="Genomic_DNA"/>
</dbReference>
<evidence type="ECO:0000256" key="1">
    <source>
        <dbReference type="SAM" id="Phobius"/>
    </source>
</evidence>
<organism evidence="3">
    <name type="scientific">OCS116 cluster bacterium</name>
    <dbReference type="NCBI Taxonomy" id="2030921"/>
    <lineage>
        <taxon>Bacteria</taxon>
        <taxon>Pseudomonadati</taxon>
        <taxon>Pseudomonadota</taxon>
        <taxon>Alphaproteobacteria</taxon>
        <taxon>OCS116 cluster</taxon>
    </lineage>
</organism>
<keyword evidence="1" id="KW-0472">Membrane</keyword>
<dbReference type="Pfam" id="PF11127">
    <property type="entry name" value="YgaP-like_TM"/>
    <property type="match status" value="1"/>
</dbReference>
<keyword evidence="1" id="KW-0812">Transmembrane</keyword>
<keyword evidence="1" id="KW-1133">Transmembrane helix</keyword>
<feature type="transmembrane region" description="Helical" evidence="1">
    <location>
        <begin position="10"/>
        <end position="27"/>
    </location>
</feature>